<dbReference type="KEGG" id="poz:I0K15_18560"/>
<dbReference type="Pfam" id="PF00842">
    <property type="entry name" value="Ala_racemase_C"/>
    <property type="match status" value="1"/>
</dbReference>
<dbReference type="InterPro" id="IPR029066">
    <property type="entry name" value="PLP-binding_barrel"/>
</dbReference>
<dbReference type="NCBIfam" id="TIGR00492">
    <property type="entry name" value="alr"/>
    <property type="match status" value="1"/>
</dbReference>
<dbReference type="HAMAP" id="MF_01201">
    <property type="entry name" value="Ala_racemase"/>
    <property type="match status" value="1"/>
</dbReference>
<dbReference type="RefSeq" id="WP_196102964.1">
    <property type="nucleotide sequence ID" value="NZ_CP064942.1"/>
</dbReference>
<evidence type="ECO:0000256" key="5">
    <source>
        <dbReference type="ARBA" id="ARBA00022898"/>
    </source>
</evidence>
<keyword evidence="5 7" id="KW-0663">Pyridoxal phosphate</keyword>
<feature type="domain" description="Alanine racemase C-terminal" evidence="10">
    <location>
        <begin position="214"/>
        <end position="336"/>
    </location>
</feature>
<comment type="function">
    <text evidence="7">Catalyzes the interconversion of L-alanine and D-alanine. May also act on other amino acids.</text>
</comment>
<feature type="active site" description="Proton acceptor; specific for D-alanine" evidence="7">
    <location>
        <position position="30"/>
    </location>
</feature>
<comment type="cofactor">
    <cofactor evidence="2 7 8">
        <name>pyridoxal 5'-phosphate</name>
        <dbReference type="ChEBI" id="CHEBI:597326"/>
    </cofactor>
</comment>
<proteinExistence type="inferred from homology"/>
<evidence type="ECO:0000256" key="6">
    <source>
        <dbReference type="ARBA" id="ARBA00023235"/>
    </source>
</evidence>
<accession>A0A7S9LRQ1</accession>
<evidence type="ECO:0000256" key="8">
    <source>
        <dbReference type="PIRSR" id="PIRSR600821-50"/>
    </source>
</evidence>
<dbReference type="GO" id="GO:0030632">
    <property type="term" value="P:D-alanine biosynthetic process"/>
    <property type="evidence" value="ECO:0007669"/>
    <property type="project" value="UniProtKB-UniRule"/>
</dbReference>
<dbReference type="GO" id="GO:0005829">
    <property type="term" value="C:cytosol"/>
    <property type="evidence" value="ECO:0007669"/>
    <property type="project" value="TreeGrafter"/>
</dbReference>
<evidence type="ECO:0000313" key="11">
    <source>
        <dbReference type="EMBL" id="QPH53755.1"/>
    </source>
</evidence>
<evidence type="ECO:0000313" key="12">
    <source>
        <dbReference type="Proteomes" id="UP000594800"/>
    </source>
</evidence>
<evidence type="ECO:0000256" key="2">
    <source>
        <dbReference type="ARBA" id="ARBA00001933"/>
    </source>
</evidence>
<evidence type="ECO:0000256" key="3">
    <source>
        <dbReference type="ARBA" id="ARBA00007880"/>
    </source>
</evidence>
<name>A0A7S9LRQ1_9RHOB</name>
<dbReference type="SMART" id="SM01005">
    <property type="entry name" value="Ala_racemase_C"/>
    <property type="match status" value="1"/>
</dbReference>
<protein>
    <recommendedName>
        <fullName evidence="4 7">Alanine racemase</fullName>
        <ecNumber evidence="4 7">5.1.1.1</ecNumber>
    </recommendedName>
</protein>
<dbReference type="InterPro" id="IPR001608">
    <property type="entry name" value="Ala_racemase_N"/>
</dbReference>
<comment type="similarity">
    <text evidence="3 7">Belongs to the alanine racemase family.</text>
</comment>
<dbReference type="PANTHER" id="PTHR30511:SF0">
    <property type="entry name" value="ALANINE RACEMASE, CATABOLIC-RELATED"/>
    <property type="match status" value="1"/>
</dbReference>
<dbReference type="GO" id="GO:0008784">
    <property type="term" value="F:alanine racemase activity"/>
    <property type="evidence" value="ECO:0007669"/>
    <property type="project" value="UniProtKB-UniRule"/>
</dbReference>
<reference evidence="11 12" key="1">
    <citation type="submission" date="2020-11" db="EMBL/GenBank/DDBJ databases">
        <title>Description of Pontivivens ytuae sp. nov. isolated from deep sea sediment of Mariana Trench.</title>
        <authorList>
            <person name="Wang Z."/>
            <person name="Sun Q.-L."/>
            <person name="Xu X.-D."/>
            <person name="Tang Y.-Z."/>
            <person name="Zhang J."/>
        </authorList>
    </citation>
    <scope>NUCLEOTIDE SEQUENCE [LARGE SCALE GENOMIC DNA]</scope>
    <source>
        <strain evidence="11 12">MT2928</strain>
    </source>
</reference>
<dbReference type="Pfam" id="PF01168">
    <property type="entry name" value="Ala_racemase_N"/>
    <property type="match status" value="1"/>
</dbReference>
<evidence type="ECO:0000259" key="10">
    <source>
        <dbReference type="SMART" id="SM01005"/>
    </source>
</evidence>
<dbReference type="InterPro" id="IPR000821">
    <property type="entry name" value="Ala_racemase"/>
</dbReference>
<dbReference type="InterPro" id="IPR020622">
    <property type="entry name" value="Ala_racemase_pyridoxalP-BS"/>
</dbReference>
<keyword evidence="12" id="KW-1185">Reference proteome</keyword>
<dbReference type="InterPro" id="IPR009006">
    <property type="entry name" value="Ala_racemase/Decarboxylase_C"/>
</dbReference>
<dbReference type="PANTHER" id="PTHR30511">
    <property type="entry name" value="ALANINE RACEMASE"/>
    <property type="match status" value="1"/>
</dbReference>
<dbReference type="SUPFAM" id="SSF50621">
    <property type="entry name" value="Alanine racemase C-terminal domain-like"/>
    <property type="match status" value="1"/>
</dbReference>
<feature type="binding site" evidence="7 9">
    <location>
        <position position="283"/>
    </location>
    <ligand>
        <name>substrate</name>
    </ligand>
</feature>
<evidence type="ECO:0000256" key="7">
    <source>
        <dbReference type="HAMAP-Rule" id="MF_01201"/>
    </source>
</evidence>
<dbReference type="PRINTS" id="PR00992">
    <property type="entry name" value="ALARACEMASE"/>
</dbReference>
<evidence type="ECO:0000256" key="1">
    <source>
        <dbReference type="ARBA" id="ARBA00000316"/>
    </source>
</evidence>
<evidence type="ECO:0000256" key="4">
    <source>
        <dbReference type="ARBA" id="ARBA00013089"/>
    </source>
</evidence>
<dbReference type="SUPFAM" id="SSF51419">
    <property type="entry name" value="PLP-binding barrel"/>
    <property type="match status" value="1"/>
</dbReference>
<dbReference type="GO" id="GO:0030170">
    <property type="term" value="F:pyridoxal phosphate binding"/>
    <property type="evidence" value="ECO:0007669"/>
    <property type="project" value="UniProtKB-UniRule"/>
</dbReference>
<dbReference type="InterPro" id="IPR011079">
    <property type="entry name" value="Ala_racemase_C"/>
</dbReference>
<dbReference type="UniPathway" id="UPA00042">
    <property type="reaction ID" value="UER00497"/>
</dbReference>
<feature type="modified residue" description="N6-(pyridoxal phosphate)lysine" evidence="7 8">
    <location>
        <position position="30"/>
    </location>
</feature>
<dbReference type="CDD" id="cd00430">
    <property type="entry name" value="PLPDE_III_AR"/>
    <property type="match status" value="1"/>
</dbReference>
<feature type="active site" description="Proton acceptor; specific for L-alanine" evidence="7">
    <location>
        <position position="235"/>
    </location>
</feature>
<feature type="binding site" evidence="7 9">
    <location>
        <position position="126"/>
    </location>
    <ligand>
        <name>substrate</name>
    </ligand>
</feature>
<keyword evidence="6 7" id="KW-0413">Isomerase</keyword>
<sequence>MQAELTIDLGAIRANWRALHRGAETGAVVKADAYGLGLAPVARALAEDGARSFFVAQVEEGVALREVLGPGPEIYVFSGLMAAGDAGFYRDNDLIPCLNSIEQVSDFASHLAEHTFALQLDTGMNRLGLEAADLAHLPTLGEPRLILSHLACADTPEHPQNATQLAAFHEMAPAGRRSLAATGGTLMGANYAFDLTRPGIGLYGGLPFAAAQPVVKLSLPVIQVRDVAVGESVGYGADWIAQRPSRIATLSAGYADGLFRALGAGLTLWSGDTPCPAVGRLSMDLITVDVTDLADAPATLDLLGPHQGIDAVAAAAGTIGYEVLTALGARYARRYVG</sequence>
<organism evidence="11 12">
    <name type="scientific">Pontivivens ytuae</name>
    <dbReference type="NCBI Taxonomy" id="2789856"/>
    <lineage>
        <taxon>Bacteria</taxon>
        <taxon>Pseudomonadati</taxon>
        <taxon>Pseudomonadota</taxon>
        <taxon>Alphaproteobacteria</taxon>
        <taxon>Rhodobacterales</taxon>
        <taxon>Paracoccaceae</taxon>
        <taxon>Pontivivens</taxon>
    </lineage>
</organism>
<dbReference type="PROSITE" id="PS00395">
    <property type="entry name" value="ALANINE_RACEMASE"/>
    <property type="match status" value="1"/>
</dbReference>
<dbReference type="EMBL" id="CP064942">
    <property type="protein sequence ID" value="QPH53755.1"/>
    <property type="molecule type" value="Genomic_DNA"/>
</dbReference>
<gene>
    <name evidence="11" type="primary">alr</name>
    <name evidence="11" type="ORF">I0K15_18560</name>
</gene>
<dbReference type="Gene3D" id="2.40.37.10">
    <property type="entry name" value="Lyase, Ornithine Decarboxylase, Chain A, domain 1"/>
    <property type="match status" value="1"/>
</dbReference>
<comment type="catalytic activity">
    <reaction evidence="1 7">
        <text>L-alanine = D-alanine</text>
        <dbReference type="Rhea" id="RHEA:20249"/>
        <dbReference type="ChEBI" id="CHEBI:57416"/>
        <dbReference type="ChEBI" id="CHEBI:57972"/>
        <dbReference type="EC" id="5.1.1.1"/>
    </reaction>
</comment>
<evidence type="ECO:0000256" key="9">
    <source>
        <dbReference type="PIRSR" id="PIRSR600821-52"/>
    </source>
</evidence>
<dbReference type="AlphaFoldDB" id="A0A7S9LRQ1"/>
<dbReference type="Proteomes" id="UP000594800">
    <property type="component" value="Chromosome"/>
</dbReference>
<dbReference type="Gene3D" id="3.20.20.10">
    <property type="entry name" value="Alanine racemase"/>
    <property type="match status" value="1"/>
</dbReference>
<dbReference type="EC" id="5.1.1.1" evidence="4 7"/>
<comment type="pathway">
    <text evidence="7">Amino-acid biosynthesis; D-alanine biosynthesis; D-alanine from L-alanine: step 1/1.</text>
</comment>